<evidence type="ECO:0000259" key="1">
    <source>
        <dbReference type="Pfam" id="PF13472"/>
    </source>
</evidence>
<dbReference type="Proteomes" id="UP000612282">
    <property type="component" value="Unassembled WGS sequence"/>
</dbReference>
<dbReference type="InterPro" id="IPR013830">
    <property type="entry name" value="SGNH_hydro"/>
</dbReference>
<dbReference type="CDD" id="cd01830">
    <property type="entry name" value="XynE_like"/>
    <property type="match status" value="1"/>
</dbReference>
<reference evidence="2 3" key="1">
    <citation type="submission" date="2021-01" db="EMBL/GenBank/DDBJ databases">
        <title>Whole genome shotgun sequence of Actinoplanes couchii NBRC 106145.</title>
        <authorList>
            <person name="Komaki H."/>
            <person name="Tamura T."/>
        </authorList>
    </citation>
    <scope>NUCLEOTIDE SEQUENCE [LARGE SCALE GENOMIC DNA]</scope>
    <source>
        <strain evidence="2 3">NBRC 106145</strain>
    </source>
</reference>
<dbReference type="Gene3D" id="3.40.50.1110">
    <property type="entry name" value="SGNH hydrolase"/>
    <property type="match status" value="1"/>
</dbReference>
<comment type="caution">
    <text evidence="2">The sequence shown here is derived from an EMBL/GenBank/DDBJ whole genome shotgun (WGS) entry which is preliminary data.</text>
</comment>
<dbReference type="PANTHER" id="PTHR43784:SF2">
    <property type="entry name" value="GDSL-LIKE LIPASE_ACYLHYDROLASE, PUTATIVE (AFU_ORTHOLOGUE AFUA_2G00820)-RELATED"/>
    <property type="match status" value="1"/>
</dbReference>
<organism evidence="2 3">
    <name type="scientific">Actinoplanes couchii</name>
    <dbReference type="NCBI Taxonomy" id="403638"/>
    <lineage>
        <taxon>Bacteria</taxon>
        <taxon>Bacillati</taxon>
        <taxon>Actinomycetota</taxon>
        <taxon>Actinomycetes</taxon>
        <taxon>Micromonosporales</taxon>
        <taxon>Micromonosporaceae</taxon>
        <taxon>Actinoplanes</taxon>
    </lineage>
</organism>
<dbReference type="RefSeq" id="WP_203802314.1">
    <property type="nucleotide sequence ID" value="NZ_BAAAQE010000010.1"/>
</dbReference>
<protein>
    <recommendedName>
        <fullName evidence="1">SGNH hydrolase-type esterase domain-containing protein</fullName>
    </recommendedName>
</protein>
<dbReference type="SUPFAM" id="SSF52266">
    <property type="entry name" value="SGNH hydrolase"/>
    <property type="match status" value="1"/>
</dbReference>
<dbReference type="EMBL" id="BOMG01000084">
    <property type="protein sequence ID" value="GID58329.1"/>
    <property type="molecule type" value="Genomic_DNA"/>
</dbReference>
<sequence>MSTRREILAVASGAAIAATGHLPKKVKSDWFGTWSAAPTTIPPGDPLILSDQTVRQVAHLSLGGDQVRLRLTNEFGETPLRIGEVRAALRKGTGTSNDRRVTFGGRGSVTVPAGTALTSDPIALPVPGGADLVVSLHLPDRTPVTTVAAFAFQENLIAAGNVTASPHIEPTATITQYLFLSGVSVSTRGSGTVVTLGDSITNGANTETNANHRWPDLLAARFRKAGIDLGVANVGISGNRLLHDPNPPAGDPAEEFAAWFGHSAPRRFDRDVLAQPGASHLVVLLGVNDLGHPGTIAPLDEVVSAEDLIWGHRQLITRAHQQGITAIGATILPFKGDTLGFYTPENAAKRQTLNRWIRTSGEYDGVIDFDRAVLDPADPERLAAAFDSGDHLHPNDAGMAAMAAAVPLKLFKKAA</sequence>
<dbReference type="Pfam" id="PF13472">
    <property type="entry name" value="Lipase_GDSL_2"/>
    <property type="match status" value="1"/>
</dbReference>
<evidence type="ECO:0000313" key="3">
    <source>
        <dbReference type="Proteomes" id="UP000612282"/>
    </source>
</evidence>
<dbReference type="InterPro" id="IPR053140">
    <property type="entry name" value="GDSL_Rv0518-like"/>
</dbReference>
<keyword evidence="3" id="KW-1185">Reference proteome</keyword>
<evidence type="ECO:0000313" key="2">
    <source>
        <dbReference type="EMBL" id="GID58329.1"/>
    </source>
</evidence>
<proteinExistence type="predicted"/>
<gene>
    <name evidence="2" type="ORF">Aco03nite_067330</name>
</gene>
<accession>A0ABQ3XIK5</accession>
<dbReference type="PANTHER" id="PTHR43784">
    <property type="entry name" value="GDSL-LIKE LIPASE/ACYLHYDROLASE, PUTATIVE (AFU_ORTHOLOGUE AFUA_2G00820)-RELATED"/>
    <property type="match status" value="1"/>
</dbReference>
<dbReference type="InterPro" id="IPR036514">
    <property type="entry name" value="SGNH_hydro_sf"/>
</dbReference>
<name>A0ABQ3XIK5_9ACTN</name>
<feature type="domain" description="SGNH hydrolase-type esterase" evidence="1">
    <location>
        <begin position="196"/>
        <end position="401"/>
    </location>
</feature>